<dbReference type="InterPro" id="IPR016181">
    <property type="entry name" value="Acyl_CoA_acyltransferase"/>
</dbReference>
<reference evidence="1 2" key="1">
    <citation type="submission" date="2020-01" db="EMBL/GenBank/DDBJ databases">
        <title>Genome analysis of Anaerocolumna sp. CBA3638.</title>
        <authorList>
            <person name="Kim J."/>
            <person name="Roh S.W."/>
        </authorList>
    </citation>
    <scope>NUCLEOTIDE SEQUENCE [LARGE SCALE GENOMIC DNA]</scope>
    <source>
        <strain evidence="1 2">CBA3638</strain>
    </source>
</reference>
<accession>A0A6P1TVW6</accession>
<keyword evidence="1" id="KW-0808">Transferase</keyword>
<dbReference type="EMBL" id="CP048000">
    <property type="protein sequence ID" value="QHQ63846.1"/>
    <property type="molecule type" value="Genomic_DNA"/>
</dbReference>
<dbReference type="InterPro" id="IPR027365">
    <property type="entry name" value="GNAT_acetyltra_YdfB-like"/>
</dbReference>
<dbReference type="SUPFAM" id="SSF55729">
    <property type="entry name" value="Acyl-CoA N-acyltransferases (Nat)"/>
    <property type="match status" value="1"/>
</dbReference>
<dbReference type="Proteomes" id="UP000464314">
    <property type="component" value="Chromosome"/>
</dbReference>
<sequence length="248" mass="28205">MVTKGEMFNIVENQLAIDLNCTVEDLNGDKDSFIFVEARDNPGRRPFLRGEQYFEMLTMGKAIIVSATPMRLKYVKEQLTGKSRDEAYAMPFISDYAMNYLPDFNNLKHLSAPDSFFYETIEKSEISKLQKLNGFNYAIQHNPNHPIQNTLLMLAKKSNIIIAVVSASAWSSKMWALGIDVLPEYRNNGLATYLVNALTIEILRRNIVPVYSTTACNITSQKVAYRAGYMPVWMSDNKLRFEGELSNS</sequence>
<proteinExistence type="predicted"/>
<keyword evidence="2" id="KW-1185">Reference proteome</keyword>
<dbReference type="Gene3D" id="3.40.630.30">
    <property type="match status" value="1"/>
</dbReference>
<evidence type="ECO:0000313" key="2">
    <source>
        <dbReference type="Proteomes" id="UP000464314"/>
    </source>
</evidence>
<dbReference type="KEGG" id="anr:Ana3638_21090"/>
<dbReference type="GO" id="GO:0016740">
    <property type="term" value="F:transferase activity"/>
    <property type="evidence" value="ECO:0007669"/>
    <property type="project" value="UniProtKB-KW"/>
</dbReference>
<organism evidence="1 2">
    <name type="scientific">Anaerocolumna sedimenticola</name>
    <dbReference type="NCBI Taxonomy" id="2696063"/>
    <lineage>
        <taxon>Bacteria</taxon>
        <taxon>Bacillati</taxon>
        <taxon>Bacillota</taxon>
        <taxon>Clostridia</taxon>
        <taxon>Lachnospirales</taxon>
        <taxon>Lachnospiraceae</taxon>
        <taxon>Anaerocolumna</taxon>
    </lineage>
</organism>
<protein>
    <submittedName>
        <fullName evidence="1">GNAT family N-acetyltransferase</fullName>
    </submittedName>
</protein>
<gene>
    <name evidence="1" type="ORF">Ana3638_21090</name>
</gene>
<dbReference type="Pfam" id="PF12746">
    <property type="entry name" value="GNAT_acetyltran"/>
    <property type="match status" value="1"/>
</dbReference>
<name>A0A6P1TVW6_9FIRM</name>
<evidence type="ECO:0000313" key="1">
    <source>
        <dbReference type="EMBL" id="QHQ63846.1"/>
    </source>
</evidence>
<dbReference type="AlphaFoldDB" id="A0A6P1TVW6"/>
<dbReference type="CDD" id="cd04301">
    <property type="entry name" value="NAT_SF"/>
    <property type="match status" value="1"/>
</dbReference>